<gene>
    <name evidence="2" type="ORF">COEREDRAFT_79989</name>
</gene>
<proteinExistence type="predicted"/>
<evidence type="ECO:0000256" key="1">
    <source>
        <dbReference type="SAM" id="MobiDB-lite"/>
    </source>
</evidence>
<feature type="compositionally biased region" description="Polar residues" evidence="1">
    <location>
        <begin position="323"/>
        <end position="337"/>
    </location>
</feature>
<organism evidence="2 3">
    <name type="scientific">Coemansia reversa (strain ATCC 12441 / NRRL 1564)</name>
    <dbReference type="NCBI Taxonomy" id="763665"/>
    <lineage>
        <taxon>Eukaryota</taxon>
        <taxon>Fungi</taxon>
        <taxon>Fungi incertae sedis</taxon>
        <taxon>Zoopagomycota</taxon>
        <taxon>Kickxellomycotina</taxon>
        <taxon>Kickxellomycetes</taxon>
        <taxon>Kickxellales</taxon>
        <taxon>Kickxellaceae</taxon>
        <taxon>Coemansia</taxon>
    </lineage>
</organism>
<feature type="region of interest" description="Disordered" evidence="1">
    <location>
        <begin position="1"/>
        <end position="119"/>
    </location>
</feature>
<accession>A0A2G5BGC0</accession>
<sequence length="438" mass="48440">MVKSKQRPKRKRERPGSPAKETITPLQSKPAKAPVRALRRTQSATLPDDAASREGRSEHKGLLRDMDSESDSDFPDALSLLKSPVNRPVKTANGRRRKLVKSVSDIPSPTKADVSDADPTTTTLKVPGELVLAYALRKYYPARVLSQPTANRFTIEFFDGSSATLSRGRILTMYESKFYTCPLGAFCLVGDEPVQITNTNSVCAVEQEIDLGNDFEGDTKLFHKLVNDMEAVRGHLDTLHKCSSDQLEETAKLESRMAVFFGDDASARRRLPSRVYKGFLNRAEFDFLGRLLSRWYTTPPLALMPGETNEVQEATCVGDRQPGTPSHDNYDENTSVSDGFEPRVQCSTGEGTSAETPKSEITETTEPLSQDDLPGSELASQTVKFIHEVLLPHAIKRLTMARESCSLVESEARMIQGDSGIQWVDQILAARGISRDTL</sequence>
<evidence type="ECO:0000313" key="3">
    <source>
        <dbReference type="Proteomes" id="UP000242474"/>
    </source>
</evidence>
<dbReference type="OrthoDB" id="2505887at2759"/>
<feature type="compositionally biased region" description="Basic and acidic residues" evidence="1">
    <location>
        <begin position="50"/>
        <end position="67"/>
    </location>
</feature>
<name>A0A2G5BGC0_COERN</name>
<evidence type="ECO:0000313" key="2">
    <source>
        <dbReference type="EMBL" id="PIA18043.1"/>
    </source>
</evidence>
<dbReference type="AlphaFoldDB" id="A0A2G5BGC0"/>
<protein>
    <submittedName>
        <fullName evidence="2">Uncharacterized protein</fullName>
    </submittedName>
</protein>
<feature type="compositionally biased region" description="Basic residues" evidence="1">
    <location>
        <begin position="1"/>
        <end position="13"/>
    </location>
</feature>
<keyword evidence="3" id="KW-1185">Reference proteome</keyword>
<dbReference type="EMBL" id="KZ303491">
    <property type="protein sequence ID" value="PIA18043.1"/>
    <property type="molecule type" value="Genomic_DNA"/>
</dbReference>
<reference evidence="2 3" key="1">
    <citation type="journal article" date="2015" name="Genome Biol. Evol.">
        <title>Phylogenomic analyses indicate that early fungi evolved digesting cell walls of algal ancestors of land plants.</title>
        <authorList>
            <person name="Chang Y."/>
            <person name="Wang S."/>
            <person name="Sekimoto S."/>
            <person name="Aerts A.L."/>
            <person name="Choi C."/>
            <person name="Clum A."/>
            <person name="LaButti K.M."/>
            <person name="Lindquist E.A."/>
            <person name="Yee Ngan C."/>
            <person name="Ohm R.A."/>
            <person name="Salamov A.A."/>
            <person name="Grigoriev I.V."/>
            <person name="Spatafora J.W."/>
            <person name="Berbee M.L."/>
        </authorList>
    </citation>
    <scope>NUCLEOTIDE SEQUENCE [LARGE SCALE GENOMIC DNA]</scope>
    <source>
        <strain evidence="2 3">NRRL 1564</strain>
    </source>
</reference>
<dbReference type="Proteomes" id="UP000242474">
    <property type="component" value="Unassembled WGS sequence"/>
</dbReference>
<dbReference type="CDD" id="cd04508">
    <property type="entry name" value="Tudor_SF"/>
    <property type="match status" value="1"/>
</dbReference>
<feature type="compositionally biased region" description="Polar residues" evidence="1">
    <location>
        <begin position="345"/>
        <end position="356"/>
    </location>
</feature>
<feature type="region of interest" description="Disordered" evidence="1">
    <location>
        <begin position="317"/>
        <end position="375"/>
    </location>
</feature>